<keyword evidence="2" id="KW-0547">Nucleotide-binding</keyword>
<dbReference type="EMBL" id="JAFHDT010000023">
    <property type="protein sequence ID" value="KAI7792861.1"/>
    <property type="molecule type" value="Genomic_DNA"/>
</dbReference>
<evidence type="ECO:0000256" key="1">
    <source>
        <dbReference type="ARBA" id="ARBA00008535"/>
    </source>
</evidence>
<evidence type="ECO:0000313" key="5">
    <source>
        <dbReference type="EMBL" id="KAI7792861.1"/>
    </source>
</evidence>
<dbReference type="Pfam" id="PF04548">
    <property type="entry name" value="AIG1"/>
    <property type="match status" value="1"/>
</dbReference>
<feature type="domain" description="AAA+ ATPase" evidence="4">
    <location>
        <begin position="55"/>
        <end position="219"/>
    </location>
</feature>
<feature type="non-terminal residue" evidence="5">
    <location>
        <position position="377"/>
    </location>
</feature>
<dbReference type="AlphaFoldDB" id="A0A9W7TA85"/>
<dbReference type="PANTHER" id="PTHR32046:SF11">
    <property type="entry name" value="IMMUNE-ASSOCIATED NUCLEOTIDE-BINDING PROTEIN 10-LIKE"/>
    <property type="match status" value="1"/>
</dbReference>
<dbReference type="SMART" id="SM00382">
    <property type="entry name" value="AAA"/>
    <property type="match status" value="1"/>
</dbReference>
<feature type="non-terminal residue" evidence="5">
    <location>
        <position position="1"/>
    </location>
</feature>
<dbReference type="PANTHER" id="PTHR32046">
    <property type="entry name" value="G DOMAIN-CONTAINING PROTEIN"/>
    <property type="match status" value="1"/>
</dbReference>
<dbReference type="Proteomes" id="UP001059041">
    <property type="component" value="Linkage Group LG23"/>
</dbReference>
<dbReference type="InterPro" id="IPR003593">
    <property type="entry name" value="AAA+_ATPase"/>
</dbReference>
<dbReference type="CDD" id="cd00882">
    <property type="entry name" value="Ras_like_GTPase"/>
    <property type="match status" value="1"/>
</dbReference>
<evidence type="ECO:0000256" key="3">
    <source>
        <dbReference type="SAM" id="Coils"/>
    </source>
</evidence>
<evidence type="ECO:0000313" key="6">
    <source>
        <dbReference type="Proteomes" id="UP001059041"/>
    </source>
</evidence>
<protein>
    <recommendedName>
        <fullName evidence="4">AAA+ ATPase domain-containing protein</fullName>
    </recommendedName>
</protein>
<dbReference type="GO" id="GO:0005525">
    <property type="term" value="F:GTP binding"/>
    <property type="evidence" value="ECO:0007669"/>
    <property type="project" value="InterPro"/>
</dbReference>
<gene>
    <name evidence="5" type="ORF">IRJ41_019248</name>
</gene>
<dbReference type="InterPro" id="IPR006703">
    <property type="entry name" value="G_AIG1"/>
</dbReference>
<dbReference type="SUPFAM" id="SSF52540">
    <property type="entry name" value="P-loop containing nucleoside triphosphate hydrolases"/>
    <property type="match status" value="1"/>
</dbReference>
<evidence type="ECO:0000259" key="4">
    <source>
        <dbReference type="SMART" id="SM00382"/>
    </source>
</evidence>
<organism evidence="5 6">
    <name type="scientific">Triplophysa rosa</name>
    <name type="common">Cave loach</name>
    <dbReference type="NCBI Taxonomy" id="992332"/>
    <lineage>
        <taxon>Eukaryota</taxon>
        <taxon>Metazoa</taxon>
        <taxon>Chordata</taxon>
        <taxon>Craniata</taxon>
        <taxon>Vertebrata</taxon>
        <taxon>Euteleostomi</taxon>
        <taxon>Actinopterygii</taxon>
        <taxon>Neopterygii</taxon>
        <taxon>Teleostei</taxon>
        <taxon>Ostariophysi</taxon>
        <taxon>Cypriniformes</taxon>
        <taxon>Nemacheilidae</taxon>
        <taxon>Triplophysa</taxon>
    </lineage>
</organism>
<dbReference type="Gene3D" id="3.40.50.300">
    <property type="entry name" value="P-loop containing nucleotide triphosphate hydrolases"/>
    <property type="match status" value="1"/>
</dbReference>
<feature type="coiled-coil region" evidence="3">
    <location>
        <begin position="278"/>
        <end position="322"/>
    </location>
</feature>
<name>A0A9W7TA85_TRIRA</name>
<comment type="caution">
    <text evidence="5">The sequence shown here is derived from an EMBL/GenBank/DDBJ whole genome shotgun (WGS) entry which is preliminary data.</text>
</comment>
<accession>A0A9W7TA85</accession>
<comment type="similarity">
    <text evidence="1">Belongs to the TRAFAC class TrmE-Era-EngA-EngB-Septin-like GTPase superfamily. AIG1/Toc34/Toc159-like paraseptin GTPase family. IAN subfamily.</text>
</comment>
<dbReference type="InterPro" id="IPR027417">
    <property type="entry name" value="P-loop_NTPase"/>
</dbReference>
<keyword evidence="6" id="KW-1185">Reference proteome</keyword>
<evidence type="ECO:0000256" key="2">
    <source>
        <dbReference type="ARBA" id="ARBA00022741"/>
    </source>
</evidence>
<proteinExistence type="inferred from homology"/>
<dbReference type="PROSITE" id="PS00675">
    <property type="entry name" value="SIGMA54_INTERACT_1"/>
    <property type="match status" value="1"/>
</dbReference>
<reference evidence="5" key="1">
    <citation type="submission" date="2021-02" db="EMBL/GenBank/DDBJ databases">
        <title>Comparative genomics reveals that relaxation of natural selection precedes convergent phenotypic evolution of cavefish.</title>
        <authorList>
            <person name="Peng Z."/>
        </authorList>
    </citation>
    <scope>NUCLEOTIDE SEQUENCE</scope>
    <source>
        <tissue evidence="5">Muscle</tissue>
    </source>
</reference>
<sequence length="377" mass="43587">CEELNTPMTNELSTILRDSKSIDGPTTRYILNTKKIIQSELLKKERIGENDDKTPNKVILLVGETGTGKTTLINAMVNYIMGVRWEHRMWLEISECLDEKSQTTAVTVYEVFARDSPFCLTIIDTPGFGNTQGREKDKRIAEALEQLFTSEDGIHEIDVICLVLKASESRLHERQLYIQDEILSLFGKNLEENILILLTNSHANVPKRLLHFIKASKIPCAKEKDGHPVYFTFDNCQSECYDEEDRESYKSSWDHGIENFKQFFDYLNVINPGHLNMTADLLSARKQLDENVDKLKNKPIALETLKRKIEDAKQNLGELEAYRITMNNFEYEVEEFFEEKVHMESSWWHLATCCTVCEENCHPGCWCFTDLSWCSVM</sequence>
<dbReference type="InterPro" id="IPR025662">
    <property type="entry name" value="Sigma_54_int_dom_ATP-bd_1"/>
</dbReference>
<keyword evidence="3" id="KW-0175">Coiled coil</keyword>